<name>A0A9X1K4L5_9RHOB</name>
<proteinExistence type="predicted"/>
<evidence type="ECO:0000256" key="3">
    <source>
        <dbReference type="ARBA" id="ARBA00023219"/>
    </source>
</evidence>
<comment type="caution">
    <text evidence="4">The sequence shown here is derived from an EMBL/GenBank/DDBJ whole genome shotgun (WGS) entry which is preliminary data.</text>
</comment>
<sequence length="549" mass="60853">MKTAAILEKEPRAQAAIRRWGELKSERGRHEQDWEDIARLIRPQRGGFKRSDPTTRVHEKPLSSEPIMAASAFASGIYAGITNPANRWAGLQTPDPDLNNWQPMAEWNDIVTRRVLNSFAPSVASFYPSTFQAYSDISAFGQAAGYDEMDDLDRKFVDVTMSLAEVVVSIDAHGRVVEAVRKYRLSGAMAIGIFKPEMLPVKLVEMAQKGDHTKVVFYTHILKNTDFRTGRIGPGGKRWLSHTACEMEETLVRVKGYNDMPVYFPRWDVDSGHTYGTGPGFIALASARTNDLMERATLKAAQFAADPPWLAPDREVLPLNGRMRPGEVVYGGTTINGQEVLKRAQTNTSIGLTIDEKRAKVEAIKEAFHYTLMSLNGRTGITNDEVRIMEEAKLRNWAPHADRIMEEYGARKVERRFKLLWRAGQLPPPPEGLPPGMGLQVKYQSAATMAMQASEGIAIRAFIADLNPLMQLNPRYADRIDPDALIESLHDATASLPAKMLRSRDEADAMAQARAERQQQAEQLAQLEAGAGIAKDAAAAGVDMAQVLP</sequence>
<accession>A0A9X1K4L5</accession>
<dbReference type="RefSeq" id="WP_219507834.1">
    <property type="nucleotide sequence ID" value="NZ_JAHXDN010000010.1"/>
</dbReference>
<gene>
    <name evidence="4" type="ORF">KX928_23305</name>
</gene>
<dbReference type="EMBL" id="JAHXDN010000010">
    <property type="protein sequence ID" value="MBW4710728.1"/>
    <property type="molecule type" value="Genomic_DNA"/>
</dbReference>
<evidence type="ECO:0000313" key="4">
    <source>
        <dbReference type="EMBL" id="MBW4710728.1"/>
    </source>
</evidence>
<organism evidence="4 5">
    <name type="scientific">Roseobacter insulae</name>
    <dbReference type="NCBI Taxonomy" id="2859783"/>
    <lineage>
        <taxon>Bacteria</taxon>
        <taxon>Pseudomonadati</taxon>
        <taxon>Pseudomonadota</taxon>
        <taxon>Alphaproteobacteria</taxon>
        <taxon>Rhodobacterales</taxon>
        <taxon>Roseobacteraceae</taxon>
        <taxon>Roseobacter</taxon>
    </lineage>
</organism>
<keyword evidence="5" id="KW-1185">Reference proteome</keyword>
<dbReference type="Proteomes" id="UP001138661">
    <property type="component" value="Unassembled WGS sequence"/>
</dbReference>
<keyword evidence="3" id="KW-0231">Viral genome packaging</keyword>
<reference evidence="4" key="1">
    <citation type="submission" date="2021-07" db="EMBL/GenBank/DDBJ databases">
        <title>Roseobacter insulae sp. nov., isolated from a tidal flat.</title>
        <authorList>
            <person name="Park S."/>
            <person name="Yoon J.-H."/>
        </authorList>
    </citation>
    <scope>NUCLEOTIDE SEQUENCE</scope>
    <source>
        <strain evidence="4">YSTF-M11</strain>
    </source>
</reference>
<protein>
    <submittedName>
        <fullName evidence="4">Head-tail connector protein</fullName>
    </submittedName>
</protein>
<evidence type="ECO:0000256" key="2">
    <source>
        <dbReference type="ARBA" id="ARBA00022612"/>
    </source>
</evidence>
<evidence type="ECO:0000313" key="5">
    <source>
        <dbReference type="Proteomes" id="UP001138661"/>
    </source>
</evidence>
<dbReference type="InterPro" id="IPR020991">
    <property type="entry name" value="Connector_podovirus"/>
</dbReference>
<keyword evidence="2" id="KW-1188">Viral release from host cell</keyword>
<evidence type="ECO:0000256" key="1">
    <source>
        <dbReference type="ARBA" id="ARBA00004328"/>
    </source>
</evidence>
<dbReference type="Pfam" id="PF12236">
    <property type="entry name" value="Head-tail_con"/>
    <property type="match status" value="1"/>
</dbReference>
<dbReference type="AlphaFoldDB" id="A0A9X1K4L5"/>
<comment type="subcellular location">
    <subcellularLocation>
        <location evidence="1">Virion</location>
    </subcellularLocation>
</comment>